<keyword evidence="7" id="KW-0472">Membrane</keyword>
<dbReference type="GO" id="GO:0004673">
    <property type="term" value="F:protein histidine kinase activity"/>
    <property type="evidence" value="ECO:0007669"/>
    <property type="project" value="UniProtKB-EC"/>
</dbReference>
<feature type="transmembrane region" description="Helical" evidence="7">
    <location>
        <begin position="7"/>
        <end position="30"/>
    </location>
</feature>
<dbReference type="PROSITE" id="PS50109">
    <property type="entry name" value="HIS_KIN"/>
    <property type="match status" value="1"/>
</dbReference>
<proteinExistence type="predicted"/>
<dbReference type="PANTHER" id="PTHR43065:SF51">
    <property type="entry name" value="HISTIDINE KINASE"/>
    <property type="match status" value="1"/>
</dbReference>
<dbReference type="GO" id="GO:0007165">
    <property type="term" value="P:signal transduction"/>
    <property type="evidence" value="ECO:0007669"/>
    <property type="project" value="InterPro"/>
</dbReference>
<evidence type="ECO:0000256" key="5">
    <source>
        <dbReference type="ARBA" id="ARBA00022679"/>
    </source>
</evidence>
<comment type="subcellular location">
    <subcellularLocation>
        <location evidence="2">Membrane</location>
    </subcellularLocation>
</comment>
<evidence type="ECO:0000256" key="7">
    <source>
        <dbReference type="SAM" id="Phobius"/>
    </source>
</evidence>
<dbReference type="SMART" id="SM00387">
    <property type="entry name" value="HATPase_c"/>
    <property type="match status" value="1"/>
</dbReference>
<dbReference type="Gene3D" id="6.10.340.10">
    <property type="match status" value="1"/>
</dbReference>
<dbReference type="InterPro" id="IPR004358">
    <property type="entry name" value="Sig_transdc_His_kin-like_C"/>
</dbReference>
<keyword evidence="7" id="KW-0812">Transmembrane</keyword>
<evidence type="ECO:0000256" key="3">
    <source>
        <dbReference type="ARBA" id="ARBA00012438"/>
    </source>
</evidence>
<reference evidence="10 11" key="1">
    <citation type="submission" date="2020-08" db="EMBL/GenBank/DDBJ databases">
        <title>Genomic Encyclopedia of Type Strains, Phase IV (KMG-IV): sequencing the most valuable type-strain genomes for metagenomic binning, comparative biology and taxonomic classification.</title>
        <authorList>
            <person name="Goeker M."/>
        </authorList>
    </citation>
    <scope>NUCLEOTIDE SEQUENCE [LARGE SCALE GENOMIC DNA]</scope>
    <source>
        <strain evidence="10 11">DSM 107085</strain>
    </source>
</reference>
<gene>
    <name evidence="10" type="ORF">HNQ86_002707</name>
</gene>
<protein>
    <recommendedName>
        <fullName evidence="3">histidine kinase</fullName>
        <ecNumber evidence="3">2.7.13.3</ecNumber>
    </recommendedName>
</protein>
<feature type="transmembrane region" description="Helical" evidence="7">
    <location>
        <begin position="36"/>
        <end position="54"/>
    </location>
</feature>
<dbReference type="InterPro" id="IPR005467">
    <property type="entry name" value="His_kinase_dom"/>
</dbReference>
<evidence type="ECO:0000256" key="6">
    <source>
        <dbReference type="ARBA" id="ARBA00022777"/>
    </source>
</evidence>
<comment type="catalytic activity">
    <reaction evidence="1">
        <text>ATP + protein L-histidine = ADP + protein N-phospho-L-histidine.</text>
        <dbReference type="EC" id="2.7.13.3"/>
    </reaction>
</comment>
<evidence type="ECO:0000313" key="10">
    <source>
        <dbReference type="EMBL" id="MBB6185362.1"/>
    </source>
</evidence>
<evidence type="ECO:0000259" key="8">
    <source>
        <dbReference type="PROSITE" id="PS50109"/>
    </source>
</evidence>
<keyword evidence="4" id="KW-0597">Phosphoprotein</keyword>
<sequence length="441" mass="48212">MPRFEARVFYGGLLVAAPALLALLGVFVFGLPQGRWTVVVLATVVVLTLMLARWHRRRAIFPLYTLSSLIEALRQGDYSLRGASDSVLGDMIDDVNRLAERLQDERLAFEESSYLLSKTLAALDSAVFVFDQDRRLRLMNPAGQQLLDADKHRVFGLRAEELGLDALLNAPSSQAVAHAFPGRSGRFEVRRAPLRSGGRGGQLLVINDVGRVLREEERLAWQRLLRVLGHEVNNSLAPIQSMADTLASLAAREPLPDDWREDFRSGLEVIGKRAGALSRFLSGYSSLARLPMPQKREVDLAELVGKAARLQQRCAVEVEPGEALTVHADPDQIEQALINLIRNAAEAAPAAGAEVRVRWRCEEARVLIEVIDNGPGPPRSDNLFVPFFTTKPGGSGIGLALVRQIAEAHEGGVSLTTREDRPGAVATLWLPVASAQAVTRA</sequence>
<accession>A0A841KJN6</accession>
<dbReference type="EMBL" id="JACHET010000001">
    <property type="protein sequence ID" value="MBB6185362.1"/>
    <property type="molecule type" value="Genomic_DNA"/>
</dbReference>
<dbReference type="Pfam" id="PF02518">
    <property type="entry name" value="HATPase_c"/>
    <property type="match status" value="1"/>
</dbReference>
<dbReference type="PRINTS" id="PR00344">
    <property type="entry name" value="BCTRLSENSOR"/>
</dbReference>
<dbReference type="GO" id="GO:0016020">
    <property type="term" value="C:membrane"/>
    <property type="evidence" value="ECO:0007669"/>
    <property type="project" value="UniProtKB-SubCell"/>
</dbReference>
<dbReference type="SUPFAM" id="SSF55785">
    <property type="entry name" value="PYP-like sensor domain (PAS domain)"/>
    <property type="match status" value="1"/>
</dbReference>
<dbReference type="InterPro" id="IPR003594">
    <property type="entry name" value="HATPase_dom"/>
</dbReference>
<evidence type="ECO:0000256" key="1">
    <source>
        <dbReference type="ARBA" id="ARBA00000085"/>
    </source>
</evidence>
<feature type="domain" description="HAMP" evidence="9">
    <location>
        <begin position="57"/>
        <end position="107"/>
    </location>
</feature>
<dbReference type="EC" id="2.7.13.3" evidence="3"/>
<dbReference type="Gene3D" id="3.30.565.10">
    <property type="entry name" value="Histidine kinase-like ATPase, C-terminal domain"/>
    <property type="match status" value="1"/>
</dbReference>
<name>A0A841KJN6_9GAMM</name>
<dbReference type="InterPro" id="IPR036890">
    <property type="entry name" value="HATPase_C_sf"/>
</dbReference>
<evidence type="ECO:0000256" key="4">
    <source>
        <dbReference type="ARBA" id="ARBA00022553"/>
    </source>
</evidence>
<dbReference type="AlphaFoldDB" id="A0A841KJN6"/>
<dbReference type="OrthoDB" id="1931120at2"/>
<evidence type="ECO:0000259" key="9">
    <source>
        <dbReference type="PROSITE" id="PS50885"/>
    </source>
</evidence>
<organism evidence="10 11">
    <name type="scientific">Oleiagrimonas soli</name>
    <dbReference type="NCBI Taxonomy" id="1543381"/>
    <lineage>
        <taxon>Bacteria</taxon>
        <taxon>Pseudomonadati</taxon>
        <taxon>Pseudomonadota</taxon>
        <taxon>Gammaproteobacteria</taxon>
        <taxon>Lysobacterales</taxon>
        <taxon>Rhodanobacteraceae</taxon>
        <taxon>Oleiagrimonas</taxon>
    </lineage>
</organism>
<feature type="domain" description="Histidine kinase" evidence="8">
    <location>
        <begin position="227"/>
        <end position="434"/>
    </location>
</feature>
<evidence type="ECO:0000313" key="11">
    <source>
        <dbReference type="Proteomes" id="UP000560000"/>
    </source>
</evidence>
<dbReference type="SUPFAM" id="SSF55874">
    <property type="entry name" value="ATPase domain of HSP90 chaperone/DNA topoisomerase II/histidine kinase"/>
    <property type="match status" value="1"/>
</dbReference>
<dbReference type="RefSeq" id="WP_052395079.1">
    <property type="nucleotide sequence ID" value="NZ_JACHET010000001.1"/>
</dbReference>
<keyword evidence="5" id="KW-0808">Transferase</keyword>
<dbReference type="InterPro" id="IPR035965">
    <property type="entry name" value="PAS-like_dom_sf"/>
</dbReference>
<comment type="caution">
    <text evidence="10">The sequence shown here is derived from an EMBL/GenBank/DDBJ whole genome shotgun (WGS) entry which is preliminary data.</text>
</comment>
<dbReference type="PANTHER" id="PTHR43065">
    <property type="entry name" value="SENSOR HISTIDINE KINASE"/>
    <property type="match status" value="1"/>
</dbReference>
<evidence type="ECO:0000256" key="2">
    <source>
        <dbReference type="ARBA" id="ARBA00004370"/>
    </source>
</evidence>
<dbReference type="PROSITE" id="PS50885">
    <property type="entry name" value="HAMP"/>
    <property type="match status" value="1"/>
</dbReference>
<keyword evidence="6 10" id="KW-0418">Kinase</keyword>
<dbReference type="InterPro" id="IPR003660">
    <property type="entry name" value="HAMP_dom"/>
</dbReference>
<dbReference type="Proteomes" id="UP000560000">
    <property type="component" value="Unassembled WGS sequence"/>
</dbReference>
<keyword evidence="7" id="KW-1133">Transmembrane helix</keyword>